<dbReference type="InterPro" id="IPR015421">
    <property type="entry name" value="PyrdxlP-dep_Trfase_major"/>
</dbReference>
<name>A0A7G1IN07_MYCKA</name>
<comment type="catalytic activity">
    <reaction evidence="3">
        <text>(sulfur carrier)-H + L-cysteine = (sulfur carrier)-SH + L-alanine</text>
        <dbReference type="Rhea" id="RHEA:43892"/>
        <dbReference type="Rhea" id="RHEA-COMP:14737"/>
        <dbReference type="Rhea" id="RHEA-COMP:14739"/>
        <dbReference type="ChEBI" id="CHEBI:29917"/>
        <dbReference type="ChEBI" id="CHEBI:35235"/>
        <dbReference type="ChEBI" id="CHEBI:57972"/>
        <dbReference type="ChEBI" id="CHEBI:64428"/>
        <dbReference type="EC" id="2.8.1.7"/>
    </reaction>
</comment>
<dbReference type="Gene3D" id="3.90.1150.10">
    <property type="entry name" value="Aspartate Aminotransferase, domain 1"/>
    <property type="match status" value="1"/>
</dbReference>
<dbReference type="GO" id="GO:0031071">
    <property type="term" value="F:cysteine desulfurase activity"/>
    <property type="evidence" value="ECO:0007669"/>
    <property type="project" value="UniProtKB-EC"/>
</dbReference>
<comment type="similarity">
    <text evidence="2">Belongs to the class-V pyridoxal-phosphate-dependent aminotransferase family. NifS/IscS subfamily.</text>
</comment>
<evidence type="ECO:0000256" key="3">
    <source>
        <dbReference type="ARBA" id="ARBA00050776"/>
    </source>
</evidence>
<keyword evidence="6" id="KW-1185">Reference proteome</keyword>
<dbReference type="PANTHER" id="PTHR11601:SF34">
    <property type="entry name" value="CYSTEINE DESULFURASE"/>
    <property type="match status" value="1"/>
</dbReference>
<dbReference type="Gene3D" id="3.40.640.10">
    <property type="entry name" value="Type I PLP-dependent aspartate aminotransferase-like (Major domain)"/>
    <property type="match status" value="1"/>
</dbReference>
<dbReference type="InterPro" id="IPR015422">
    <property type="entry name" value="PyrdxlP-dep_Trfase_small"/>
</dbReference>
<dbReference type="InterPro" id="IPR000192">
    <property type="entry name" value="Aminotrans_V_dom"/>
</dbReference>
<evidence type="ECO:0000256" key="1">
    <source>
        <dbReference type="ARBA" id="ARBA00001933"/>
    </source>
</evidence>
<dbReference type="PANTHER" id="PTHR11601">
    <property type="entry name" value="CYSTEINE DESULFURYLASE FAMILY MEMBER"/>
    <property type="match status" value="1"/>
</dbReference>
<proteinExistence type="inferred from homology"/>
<dbReference type="AlphaFoldDB" id="A0A7G1IN07"/>
<dbReference type="Pfam" id="PF00266">
    <property type="entry name" value="Aminotran_5"/>
    <property type="match status" value="1"/>
</dbReference>
<dbReference type="EMBL" id="AP023343">
    <property type="protein sequence ID" value="BCI92240.1"/>
    <property type="molecule type" value="Genomic_DNA"/>
</dbReference>
<evidence type="ECO:0000256" key="2">
    <source>
        <dbReference type="ARBA" id="ARBA00006490"/>
    </source>
</evidence>
<evidence type="ECO:0000313" key="6">
    <source>
        <dbReference type="Proteomes" id="UP000516380"/>
    </source>
</evidence>
<comment type="cofactor">
    <cofactor evidence="1">
        <name>pyridoxal 5'-phosphate</name>
        <dbReference type="ChEBI" id="CHEBI:597326"/>
    </cofactor>
</comment>
<gene>
    <name evidence="5" type="ORF">NIIDMKKI_74460</name>
</gene>
<protein>
    <recommendedName>
        <fullName evidence="4">Aminotransferase class V domain-containing protein</fullName>
    </recommendedName>
</protein>
<organism evidence="5 6">
    <name type="scientific">Mycobacterium kansasii</name>
    <dbReference type="NCBI Taxonomy" id="1768"/>
    <lineage>
        <taxon>Bacteria</taxon>
        <taxon>Bacillati</taxon>
        <taxon>Actinomycetota</taxon>
        <taxon>Actinomycetes</taxon>
        <taxon>Mycobacteriales</taxon>
        <taxon>Mycobacteriaceae</taxon>
        <taxon>Mycobacterium</taxon>
    </lineage>
</organism>
<accession>A0A7G1IN07</accession>
<evidence type="ECO:0000313" key="5">
    <source>
        <dbReference type="EMBL" id="BCI92240.1"/>
    </source>
</evidence>
<dbReference type="SUPFAM" id="SSF53383">
    <property type="entry name" value="PLP-dependent transferases"/>
    <property type="match status" value="1"/>
</dbReference>
<dbReference type="InterPro" id="IPR015424">
    <property type="entry name" value="PyrdxlP-dep_Trfase"/>
</dbReference>
<sequence length="267" mass="27915">MVLTSGGSEANALALWGTFAAHGFTGHLVTTSIEHSSVLENARTLEELGVAVTIVDPGPGGHVEAAAVAAAMRPDTALVSVMHANNETGAIQPVREIAALAAHAGAAFHMDAVHTAGKLSLDAVDASLISVSAHKFGGPRGVGALAVRNGHRLVPMVRGGPQENRLRAGTENVAGAMGMAAAVEVCLRRRSLGHRLGMRERREQLILGLADAGVCMSTAPNRCWRRRSVCDSTASAPTPWPMRWICRASTFRPGRPATPDTTPCRTC</sequence>
<feature type="domain" description="Aminotransferase class V" evidence="4">
    <location>
        <begin position="2"/>
        <end position="186"/>
    </location>
</feature>
<evidence type="ECO:0000259" key="4">
    <source>
        <dbReference type="Pfam" id="PF00266"/>
    </source>
</evidence>
<reference evidence="5 6" key="1">
    <citation type="submission" date="2020-07" db="EMBL/GenBank/DDBJ databases">
        <title>Mycobacterium kansasii (former subtype) with zoonotic potential isolated from diseased indoor pet cat, Japan.</title>
        <authorList>
            <person name="Fukano H."/>
            <person name="Terazono T."/>
            <person name="Hoshino Y."/>
        </authorList>
    </citation>
    <scope>NUCLEOTIDE SEQUENCE [LARGE SCALE GENOMIC DNA]</scope>
    <source>
        <strain evidence="5 6">Kuro-I</strain>
    </source>
</reference>
<dbReference type="Proteomes" id="UP000516380">
    <property type="component" value="Chromosome"/>
</dbReference>